<dbReference type="GO" id="GO:0005657">
    <property type="term" value="C:replication fork"/>
    <property type="evidence" value="ECO:0007669"/>
    <property type="project" value="TreeGrafter"/>
</dbReference>
<organism evidence="1 2">
    <name type="scientific">Phycomyces blakesleeanus (strain ATCC 8743b / DSM 1359 / FGSC 10004 / NBRC 33097 / NRRL 1555)</name>
    <dbReference type="NCBI Taxonomy" id="763407"/>
    <lineage>
        <taxon>Eukaryota</taxon>
        <taxon>Fungi</taxon>
        <taxon>Fungi incertae sedis</taxon>
        <taxon>Mucoromycota</taxon>
        <taxon>Mucoromycotina</taxon>
        <taxon>Mucoromycetes</taxon>
        <taxon>Mucorales</taxon>
        <taxon>Phycomycetaceae</taxon>
        <taxon>Phycomyces</taxon>
    </lineage>
</organism>
<dbReference type="AlphaFoldDB" id="A0A162T4E9"/>
<sequence length="112" mass="12755">MTRFNAGQVSLIPRIKLNPSESNSEIEFQRFQFPVYFAFAMTINKSQGQTLESIRLYPSATVFSHGQLYVTLSRVRKPSTIKIVLNTSANFNEIANTVFADNVVFKKVFDIK</sequence>
<name>A0A162T4E9_PHYB8</name>
<dbReference type="SUPFAM" id="SSF52540">
    <property type="entry name" value="P-loop containing nucleoside triphosphate hydrolases"/>
    <property type="match status" value="1"/>
</dbReference>
<dbReference type="Proteomes" id="UP000077315">
    <property type="component" value="Unassembled WGS sequence"/>
</dbReference>
<evidence type="ECO:0000313" key="1">
    <source>
        <dbReference type="EMBL" id="OAD66202.1"/>
    </source>
</evidence>
<dbReference type="GO" id="GO:0006260">
    <property type="term" value="P:DNA replication"/>
    <property type="evidence" value="ECO:0007669"/>
    <property type="project" value="TreeGrafter"/>
</dbReference>
<evidence type="ECO:0000313" key="2">
    <source>
        <dbReference type="Proteomes" id="UP000077315"/>
    </source>
</evidence>
<protein>
    <submittedName>
        <fullName evidence="1">Uncharacterized protein</fullName>
    </submittedName>
</protein>
<gene>
    <name evidence="1" type="ORF">PHYBLDRAFT_152771</name>
</gene>
<reference evidence="2" key="1">
    <citation type="submission" date="2015-06" db="EMBL/GenBank/DDBJ databases">
        <title>Expansion of signal transduction pathways in fungi by whole-genome duplication.</title>
        <authorList>
            <consortium name="DOE Joint Genome Institute"/>
            <person name="Corrochano L.M."/>
            <person name="Kuo A."/>
            <person name="Marcet-Houben M."/>
            <person name="Polaino S."/>
            <person name="Salamov A."/>
            <person name="Villalobos J.M."/>
            <person name="Alvarez M.I."/>
            <person name="Avalos J."/>
            <person name="Benito E.P."/>
            <person name="Benoit I."/>
            <person name="Burger G."/>
            <person name="Camino L.P."/>
            <person name="Canovas D."/>
            <person name="Cerda-Olmedo E."/>
            <person name="Cheng J.-F."/>
            <person name="Dominguez A."/>
            <person name="Elias M."/>
            <person name="Eslava A.P."/>
            <person name="Glaser F."/>
            <person name="Grimwood J."/>
            <person name="Gutierrez G."/>
            <person name="Heitman J."/>
            <person name="Henrissat B."/>
            <person name="Iturriaga E.A."/>
            <person name="Lang B.F."/>
            <person name="Lavin J.L."/>
            <person name="Lee S."/>
            <person name="Li W."/>
            <person name="Lindquist E."/>
            <person name="Lopez-Garcia S."/>
            <person name="Luque E.M."/>
            <person name="Marcos A.T."/>
            <person name="Martin J."/>
            <person name="McCluskey K."/>
            <person name="Medina H.R."/>
            <person name="Miralles-Duran A."/>
            <person name="Miyazaki A."/>
            <person name="Munoz-Torres E."/>
            <person name="Oguiza J.A."/>
            <person name="Ohm R."/>
            <person name="Olmedo M."/>
            <person name="Orejas M."/>
            <person name="Ortiz-Castellanos L."/>
            <person name="Pisabarro A.G."/>
            <person name="Rodriguez-Romero J."/>
            <person name="Ruiz-Herrera J."/>
            <person name="Ruiz-Vazquez R."/>
            <person name="Sanz C."/>
            <person name="Schackwitz W."/>
            <person name="Schmutz J."/>
            <person name="Shahriari M."/>
            <person name="Shelest E."/>
            <person name="Silva-Franco F."/>
            <person name="Soanes D."/>
            <person name="Syed K."/>
            <person name="Tagua V.G."/>
            <person name="Talbot N.J."/>
            <person name="Thon M."/>
            <person name="De vries R.P."/>
            <person name="Wiebenga A."/>
            <person name="Yadav J.S."/>
            <person name="Braun E.L."/>
            <person name="Baker S."/>
            <person name="Garre V."/>
            <person name="Horwitz B."/>
            <person name="Torres-Martinez S."/>
            <person name="Idnurm A."/>
            <person name="Herrera-Estrella A."/>
            <person name="Gabaldon T."/>
            <person name="Grigoriev I.V."/>
        </authorList>
    </citation>
    <scope>NUCLEOTIDE SEQUENCE [LARGE SCALE GENOMIC DNA]</scope>
    <source>
        <strain evidence="2">NRRL 1555(-)</strain>
    </source>
</reference>
<dbReference type="EMBL" id="KV441005">
    <property type="protein sequence ID" value="OAD66202.1"/>
    <property type="molecule type" value="Genomic_DNA"/>
</dbReference>
<dbReference type="GeneID" id="28993896"/>
<keyword evidence="2" id="KW-1185">Reference proteome</keyword>
<dbReference type="InterPro" id="IPR027417">
    <property type="entry name" value="P-loop_NTPase"/>
</dbReference>
<accession>A0A162T4E9</accession>
<dbReference type="OrthoDB" id="3691720at2759"/>
<dbReference type="PANTHER" id="PTHR23274">
    <property type="entry name" value="DNA HELICASE-RELATED"/>
    <property type="match status" value="1"/>
</dbReference>
<dbReference type="InParanoid" id="A0A162T4E9"/>
<dbReference type="PANTHER" id="PTHR23274:SF51">
    <property type="entry name" value="OS03G0423850 PROTEIN"/>
    <property type="match status" value="1"/>
</dbReference>
<dbReference type="STRING" id="763407.A0A162T4E9"/>
<dbReference type="CDD" id="cd18809">
    <property type="entry name" value="SF1_C_RecD"/>
    <property type="match status" value="1"/>
</dbReference>
<dbReference type="VEuPathDB" id="FungiDB:PHYBLDRAFT_152771"/>
<dbReference type="RefSeq" id="XP_018284242.1">
    <property type="nucleotide sequence ID" value="XM_018432990.1"/>
</dbReference>
<proteinExistence type="predicted"/>